<dbReference type="EMBL" id="FOJI01000009">
    <property type="protein sequence ID" value="SEW31112.1"/>
    <property type="molecule type" value="Genomic_DNA"/>
</dbReference>
<evidence type="ECO:0000256" key="4">
    <source>
        <dbReference type="ARBA" id="ARBA00022989"/>
    </source>
</evidence>
<evidence type="ECO:0000313" key="9">
    <source>
        <dbReference type="Proteomes" id="UP000199701"/>
    </source>
</evidence>
<feature type="transmembrane region" description="Helical" evidence="6">
    <location>
        <begin position="114"/>
        <end position="135"/>
    </location>
</feature>
<sequence length="144" mass="16546">MIMEQINEIKRKYKDSIIQFLKFGIVGGINTIVSYAITNIGFYVFHLHPQICNAVAFAITVFISFILNSQFVFTQSQEEKPPFLKALFKVYVSYSITGLFLMGILLYVEESIFGIPHYIATLANLIVTIPINFILNKFWAYKTK</sequence>
<evidence type="ECO:0000256" key="2">
    <source>
        <dbReference type="ARBA" id="ARBA00009399"/>
    </source>
</evidence>
<keyword evidence="5 6" id="KW-0472">Membrane</keyword>
<comment type="subcellular location">
    <subcellularLocation>
        <location evidence="1">Membrane</location>
        <topology evidence="1">Multi-pass membrane protein</topology>
    </subcellularLocation>
</comment>
<evidence type="ECO:0000259" key="7">
    <source>
        <dbReference type="Pfam" id="PF04138"/>
    </source>
</evidence>
<dbReference type="Pfam" id="PF04138">
    <property type="entry name" value="GtrA_DPMS_TM"/>
    <property type="match status" value="1"/>
</dbReference>
<feature type="transmembrane region" description="Helical" evidence="6">
    <location>
        <begin position="86"/>
        <end position="108"/>
    </location>
</feature>
<name>A0A1I0QVT2_9FIRM</name>
<dbReference type="AlphaFoldDB" id="A0A1I0QVT2"/>
<feature type="domain" description="GtrA/DPMS transmembrane" evidence="7">
    <location>
        <begin position="22"/>
        <end position="140"/>
    </location>
</feature>
<organism evidence="8 9">
    <name type="scientific">[Clostridium] fimetarium</name>
    <dbReference type="NCBI Taxonomy" id="99656"/>
    <lineage>
        <taxon>Bacteria</taxon>
        <taxon>Bacillati</taxon>
        <taxon>Bacillota</taxon>
        <taxon>Clostridia</taxon>
        <taxon>Lachnospirales</taxon>
        <taxon>Lachnospiraceae</taxon>
    </lineage>
</organism>
<dbReference type="PANTHER" id="PTHR38459">
    <property type="entry name" value="PROPHAGE BACTOPRENOL-LINKED GLUCOSE TRANSLOCASE HOMOLOG"/>
    <property type="match status" value="1"/>
</dbReference>
<feature type="transmembrane region" description="Helical" evidence="6">
    <location>
        <begin position="20"/>
        <end position="42"/>
    </location>
</feature>
<evidence type="ECO:0000313" key="8">
    <source>
        <dbReference type="EMBL" id="SEW31112.1"/>
    </source>
</evidence>
<dbReference type="InterPro" id="IPR007267">
    <property type="entry name" value="GtrA_DPMS_TM"/>
</dbReference>
<evidence type="ECO:0000256" key="5">
    <source>
        <dbReference type="ARBA" id="ARBA00023136"/>
    </source>
</evidence>
<dbReference type="GO" id="GO:0000271">
    <property type="term" value="P:polysaccharide biosynthetic process"/>
    <property type="evidence" value="ECO:0007669"/>
    <property type="project" value="InterPro"/>
</dbReference>
<keyword evidence="3 6" id="KW-0812">Transmembrane</keyword>
<proteinExistence type="inferred from homology"/>
<dbReference type="Proteomes" id="UP000199701">
    <property type="component" value="Unassembled WGS sequence"/>
</dbReference>
<comment type="similarity">
    <text evidence="2">Belongs to the GtrA family.</text>
</comment>
<accession>A0A1I0QVT2</accession>
<gene>
    <name evidence="8" type="ORF">SAMN05421659_109120</name>
</gene>
<dbReference type="InterPro" id="IPR051401">
    <property type="entry name" value="GtrA_CellWall_Glycosyl"/>
</dbReference>
<reference evidence="8 9" key="1">
    <citation type="submission" date="2016-10" db="EMBL/GenBank/DDBJ databases">
        <authorList>
            <person name="de Groot N.N."/>
        </authorList>
    </citation>
    <scope>NUCLEOTIDE SEQUENCE [LARGE SCALE GENOMIC DNA]</scope>
    <source>
        <strain evidence="8 9">DSM 9179</strain>
    </source>
</reference>
<dbReference type="GO" id="GO:0005886">
    <property type="term" value="C:plasma membrane"/>
    <property type="evidence" value="ECO:0007669"/>
    <property type="project" value="TreeGrafter"/>
</dbReference>
<keyword evidence="4 6" id="KW-1133">Transmembrane helix</keyword>
<evidence type="ECO:0000256" key="3">
    <source>
        <dbReference type="ARBA" id="ARBA00022692"/>
    </source>
</evidence>
<protein>
    <submittedName>
        <fullName evidence="8">Putative flippase GtrA (Transmembrane translocase of bactoprenol-linked glucose)</fullName>
    </submittedName>
</protein>
<evidence type="ECO:0000256" key="6">
    <source>
        <dbReference type="SAM" id="Phobius"/>
    </source>
</evidence>
<dbReference type="OrthoDB" id="9812049at2"/>
<evidence type="ECO:0000256" key="1">
    <source>
        <dbReference type="ARBA" id="ARBA00004141"/>
    </source>
</evidence>
<feature type="transmembrane region" description="Helical" evidence="6">
    <location>
        <begin position="54"/>
        <end position="74"/>
    </location>
</feature>
<dbReference type="PANTHER" id="PTHR38459:SF1">
    <property type="entry name" value="PROPHAGE BACTOPRENOL-LINKED GLUCOSE TRANSLOCASE HOMOLOG"/>
    <property type="match status" value="1"/>
</dbReference>
<dbReference type="STRING" id="99656.SAMN05421659_109120"/>
<dbReference type="RefSeq" id="WP_092454478.1">
    <property type="nucleotide sequence ID" value="NZ_FOJI01000009.1"/>
</dbReference>
<keyword evidence="9" id="KW-1185">Reference proteome</keyword>